<protein>
    <submittedName>
        <fullName evidence="6">Signal transduction histidine kinase/ligand-binding sensor domain-containing protein</fullName>
    </submittedName>
</protein>
<dbReference type="Gene3D" id="2.130.10.10">
    <property type="entry name" value="YVTN repeat-like/Quinoprotein amine dehydrogenase"/>
    <property type="match status" value="3"/>
</dbReference>
<dbReference type="Pfam" id="PF07730">
    <property type="entry name" value="HisKA_3"/>
    <property type="match status" value="1"/>
</dbReference>
<name>A0A7Y9TSI6_9BACT</name>
<dbReference type="GO" id="GO:0046983">
    <property type="term" value="F:protein dimerization activity"/>
    <property type="evidence" value="ECO:0007669"/>
    <property type="project" value="InterPro"/>
</dbReference>
<dbReference type="InterPro" id="IPR050482">
    <property type="entry name" value="Sensor_HK_TwoCompSys"/>
</dbReference>
<reference evidence="6 7" key="1">
    <citation type="submission" date="2020-07" db="EMBL/GenBank/DDBJ databases">
        <title>Genomic Encyclopedia of Type Strains, Phase IV (KMG-V): Genome sequencing to study the core and pangenomes of soil and plant-associated prokaryotes.</title>
        <authorList>
            <person name="Whitman W."/>
        </authorList>
    </citation>
    <scope>NUCLEOTIDE SEQUENCE [LARGE SCALE GENOMIC DNA]</scope>
    <source>
        <strain evidence="6 7">X4EP2</strain>
    </source>
</reference>
<evidence type="ECO:0000313" key="6">
    <source>
        <dbReference type="EMBL" id="NYF79048.1"/>
    </source>
</evidence>
<dbReference type="SUPFAM" id="SSF55874">
    <property type="entry name" value="ATPase domain of HSP90 chaperone/DNA topoisomerase II/histidine kinase"/>
    <property type="match status" value="1"/>
</dbReference>
<proteinExistence type="predicted"/>
<evidence type="ECO:0000313" key="7">
    <source>
        <dbReference type="Proteomes" id="UP000589520"/>
    </source>
</evidence>
<dbReference type="InterPro" id="IPR011123">
    <property type="entry name" value="Y_Y_Y"/>
</dbReference>
<keyword evidence="4" id="KW-0812">Transmembrane</keyword>
<dbReference type="GO" id="GO:0000155">
    <property type="term" value="F:phosphorelay sensor kinase activity"/>
    <property type="evidence" value="ECO:0007669"/>
    <property type="project" value="InterPro"/>
</dbReference>
<evidence type="ECO:0000256" key="3">
    <source>
        <dbReference type="ARBA" id="ARBA00023012"/>
    </source>
</evidence>
<dbReference type="PANTHER" id="PTHR24421">
    <property type="entry name" value="NITRATE/NITRITE SENSOR PROTEIN NARX-RELATED"/>
    <property type="match status" value="1"/>
</dbReference>
<dbReference type="AlphaFoldDB" id="A0A7Y9TSI6"/>
<organism evidence="6 7">
    <name type="scientific">Granulicella arctica</name>
    <dbReference type="NCBI Taxonomy" id="940613"/>
    <lineage>
        <taxon>Bacteria</taxon>
        <taxon>Pseudomonadati</taxon>
        <taxon>Acidobacteriota</taxon>
        <taxon>Terriglobia</taxon>
        <taxon>Terriglobales</taxon>
        <taxon>Acidobacteriaceae</taxon>
        <taxon>Granulicella</taxon>
    </lineage>
</organism>
<accession>A0A7Y9TSI6</accession>
<evidence type="ECO:0000256" key="2">
    <source>
        <dbReference type="ARBA" id="ARBA00022777"/>
    </source>
</evidence>
<dbReference type="PANTHER" id="PTHR24421:SF62">
    <property type="entry name" value="SENSORY TRANSDUCTION HISTIDINE KINASE"/>
    <property type="match status" value="1"/>
</dbReference>
<feature type="domain" description="Histidine kinase" evidence="5">
    <location>
        <begin position="852"/>
        <end position="945"/>
    </location>
</feature>
<evidence type="ECO:0000256" key="4">
    <source>
        <dbReference type="SAM" id="Phobius"/>
    </source>
</evidence>
<dbReference type="Gene3D" id="3.30.565.10">
    <property type="entry name" value="Histidine kinase-like ATPase, C-terminal domain"/>
    <property type="match status" value="1"/>
</dbReference>
<dbReference type="Proteomes" id="UP000589520">
    <property type="component" value="Unassembled WGS sequence"/>
</dbReference>
<dbReference type="InterPro" id="IPR036890">
    <property type="entry name" value="HATPase_C_sf"/>
</dbReference>
<dbReference type="Pfam" id="PF07495">
    <property type="entry name" value="Y_Y_Y"/>
    <property type="match status" value="1"/>
</dbReference>
<dbReference type="Pfam" id="PF02518">
    <property type="entry name" value="HATPase_c"/>
    <property type="match status" value="1"/>
</dbReference>
<dbReference type="InterPro" id="IPR015943">
    <property type="entry name" value="WD40/YVTN_repeat-like_dom_sf"/>
</dbReference>
<dbReference type="CDD" id="cd16917">
    <property type="entry name" value="HATPase_UhpB-NarQ-NarX-like"/>
    <property type="match status" value="1"/>
</dbReference>
<dbReference type="Gene3D" id="2.60.40.10">
    <property type="entry name" value="Immunoglobulins"/>
    <property type="match status" value="1"/>
</dbReference>
<dbReference type="InterPro" id="IPR011712">
    <property type="entry name" value="Sig_transdc_His_kin_sub3_dim/P"/>
</dbReference>
<dbReference type="InterPro" id="IPR003594">
    <property type="entry name" value="HATPase_dom"/>
</dbReference>
<dbReference type="GO" id="GO:0016020">
    <property type="term" value="C:membrane"/>
    <property type="evidence" value="ECO:0007669"/>
    <property type="project" value="InterPro"/>
</dbReference>
<evidence type="ECO:0000259" key="5">
    <source>
        <dbReference type="PROSITE" id="PS50109"/>
    </source>
</evidence>
<keyword evidence="3" id="KW-0902">Two-component regulatory system</keyword>
<keyword evidence="2 6" id="KW-0418">Kinase</keyword>
<dbReference type="SUPFAM" id="SSF63829">
    <property type="entry name" value="Calcium-dependent phosphotriesterase"/>
    <property type="match status" value="3"/>
</dbReference>
<keyword evidence="4" id="KW-1133">Transmembrane helix</keyword>
<dbReference type="Gene3D" id="1.20.5.1930">
    <property type="match status" value="1"/>
</dbReference>
<dbReference type="InterPro" id="IPR005467">
    <property type="entry name" value="His_kinase_dom"/>
</dbReference>
<sequence>MTAMTRGSDGLLWLGTEDGLFRFDGISFKRYTPLPGNALLSEHVINVIAAPDGSLWVSYLFGGMSRINGGKVTNYTEREGLGSGQISSLAIDRGVVWLAGTDGVYRVVGSKVDHVDSKGGIPSGSAYGLVLDPSDNLWIPVRGKVMVLPAGQFQFQVATVLSDGKTPACWSTLPDGVRCRDDSGWHAHLRYGNGRVVQTESLDLPSPYNYLSATDGSLWATTYGHGVQRISAAALRTAGPGASVETFDSRNGLASDFAFDVMEDREGSIWVSTDRGLDQFRPKTFHTAAIPPANATTLAKSGRNSQVYFASDRLFSVVDGRITQLTDRLTTDGIRALYSADDGTVWIGVGETLLHFADGKLSKQAMPQDLNGSRKDIQSISEDAQHCIWVYVIRNGLFRLHDGVWVRKGGHAELPDQPQHASMRDHLGNLWFGYLDGGVANISATGQVRVWAPPKGPQIGAVKVFAELGNAVLIGGDEGVVILRDGQFYRLELVDASNLRGVTGLVIASDGDLWINGSMGIVRVPKVELSETLAHPGYKSNFEMFDYHDGVRNTPSPVAGLGSALQGLDGNLYFATRTDLNWIDPRTIRRNAIPPVATVDEVTSDGQTILWPSPTFELRPNPQTIQIRYEGGSLLIPDRVRFRYRLENYDNDWTDAGGRREAYYSKLPPGRYTFQVAAANDAGVWSNRAASVTFTVLPTFVQTIWFKLGVLLGLIALFFLISRIRLNLTKRRIANHMYEILGERQRIARDLHDTLLQSVQALMFKVAVATKKLPPDSAVRPILEATVTQSDQVLLEGRKLIMKLQTKEEPSDALLDTLREVGEELRNTYPSTQFVVDARGSERILSTVVNPELGTIGREALANAFRHADAAHVWLTLDATPEELRLDVRDDGRGIDKEVLTQGYRPGHWGLRNMKERARRLGGHCEITSSPETGTTIEIAIPAFVAYKDAPHGVRERIRKLLG</sequence>
<keyword evidence="1" id="KW-0808">Transferase</keyword>
<keyword evidence="4" id="KW-0472">Membrane</keyword>
<gene>
    <name evidence="6" type="ORF">HDF17_001335</name>
</gene>
<evidence type="ECO:0000256" key="1">
    <source>
        <dbReference type="ARBA" id="ARBA00022679"/>
    </source>
</evidence>
<dbReference type="InterPro" id="IPR013783">
    <property type="entry name" value="Ig-like_fold"/>
</dbReference>
<keyword evidence="7" id="KW-1185">Reference proteome</keyword>
<dbReference type="SMART" id="SM00387">
    <property type="entry name" value="HATPase_c"/>
    <property type="match status" value="1"/>
</dbReference>
<feature type="transmembrane region" description="Helical" evidence="4">
    <location>
        <begin position="704"/>
        <end position="722"/>
    </location>
</feature>
<comment type="caution">
    <text evidence="6">The sequence shown here is derived from an EMBL/GenBank/DDBJ whole genome shotgun (WGS) entry which is preliminary data.</text>
</comment>
<dbReference type="PROSITE" id="PS50109">
    <property type="entry name" value="HIS_KIN"/>
    <property type="match status" value="1"/>
</dbReference>
<dbReference type="EMBL" id="JACCCW010000001">
    <property type="protein sequence ID" value="NYF79048.1"/>
    <property type="molecule type" value="Genomic_DNA"/>
</dbReference>